<evidence type="ECO:0000259" key="1">
    <source>
        <dbReference type="Pfam" id="PF05685"/>
    </source>
</evidence>
<dbReference type="RefSeq" id="WP_277860133.1">
    <property type="nucleotide sequence ID" value="NZ_JARRAG010000001.1"/>
</dbReference>
<evidence type="ECO:0000313" key="2">
    <source>
        <dbReference type="EMBL" id="MDG3003785.1"/>
    </source>
</evidence>
<gene>
    <name evidence="2" type="ORF">PZE19_08385</name>
</gene>
<dbReference type="GO" id="GO:0004519">
    <property type="term" value="F:endonuclease activity"/>
    <property type="evidence" value="ECO:0007669"/>
    <property type="project" value="UniProtKB-KW"/>
</dbReference>
<dbReference type="Gene3D" id="3.90.1570.10">
    <property type="entry name" value="tt1808, chain A"/>
    <property type="match status" value="1"/>
</dbReference>
<proteinExistence type="predicted"/>
<dbReference type="EMBL" id="JARRAG010000001">
    <property type="protein sequence ID" value="MDG3003785.1"/>
    <property type="molecule type" value="Genomic_DNA"/>
</dbReference>
<protein>
    <submittedName>
        <fullName evidence="2">Uma2 family endonuclease</fullName>
    </submittedName>
</protein>
<dbReference type="InterPro" id="IPR012296">
    <property type="entry name" value="Nuclease_put_TT1808"/>
</dbReference>
<accession>A0ABT6F896</accession>
<keyword evidence="2" id="KW-0255">Endonuclease</keyword>
<keyword evidence="3" id="KW-1185">Reference proteome</keyword>
<dbReference type="InterPro" id="IPR008538">
    <property type="entry name" value="Uma2"/>
</dbReference>
<dbReference type="InterPro" id="IPR011335">
    <property type="entry name" value="Restrct_endonuc-II-like"/>
</dbReference>
<dbReference type="PANTHER" id="PTHR35400">
    <property type="entry name" value="SLR1083 PROTEIN"/>
    <property type="match status" value="1"/>
</dbReference>
<feature type="domain" description="Putative restriction endonuclease" evidence="1">
    <location>
        <begin position="29"/>
        <end position="177"/>
    </location>
</feature>
<keyword evidence="2" id="KW-0540">Nuclease</keyword>
<comment type="caution">
    <text evidence="2">The sequence shown here is derived from an EMBL/GenBank/DDBJ whole genome shotgun (WGS) entry which is preliminary data.</text>
</comment>
<dbReference type="Proteomes" id="UP001216907">
    <property type="component" value="Unassembled WGS sequence"/>
</dbReference>
<dbReference type="PANTHER" id="PTHR35400:SF1">
    <property type="entry name" value="SLR1083 PROTEIN"/>
    <property type="match status" value="1"/>
</dbReference>
<keyword evidence="2" id="KW-0378">Hydrolase</keyword>
<organism evidence="2 3">
    <name type="scientific">Paludisphaera mucosa</name>
    <dbReference type="NCBI Taxonomy" id="3030827"/>
    <lineage>
        <taxon>Bacteria</taxon>
        <taxon>Pseudomonadati</taxon>
        <taxon>Planctomycetota</taxon>
        <taxon>Planctomycetia</taxon>
        <taxon>Isosphaerales</taxon>
        <taxon>Isosphaeraceae</taxon>
        <taxon>Paludisphaera</taxon>
    </lineage>
</organism>
<evidence type="ECO:0000313" key="3">
    <source>
        <dbReference type="Proteomes" id="UP001216907"/>
    </source>
</evidence>
<name>A0ABT6F896_9BACT</name>
<dbReference type="SUPFAM" id="SSF52980">
    <property type="entry name" value="Restriction endonuclease-like"/>
    <property type="match status" value="1"/>
</dbReference>
<dbReference type="CDD" id="cd06260">
    <property type="entry name" value="DUF820-like"/>
    <property type="match status" value="1"/>
</dbReference>
<sequence length="199" mass="22135">MATVGRSRCLPVPAAEDIYRIPVELYERLVELAELDEDDRIELLNGMLVRKMTKNPPHQVCCELCRDEIARILPAGFTVRSEGPVRIPDYSEPEPDLAVVRGRTRDYVDRHPEPADVALLVEVADSSLARDRGEKRDIYARAGIPIYWVVDLTARCVEVYTGPRDGAYASTLVIAEDAAIDVVVEGEPWGRLVVAAILP</sequence>
<reference evidence="2 3" key="1">
    <citation type="submission" date="2023-03" db="EMBL/GenBank/DDBJ databases">
        <title>Paludisphaera mucosa sp. nov. a novel planctomycete from northern fen.</title>
        <authorList>
            <person name="Ivanova A."/>
        </authorList>
    </citation>
    <scope>NUCLEOTIDE SEQUENCE [LARGE SCALE GENOMIC DNA]</scope>
    <source>
        <strain evidence="2 3">Pla2</strain>
    </source>
</reference>
<dbReference type="Pfam" id="PF05685">
    <property type="entry name" value="Uma2"/>
    <property type="match status" value="1"/>
</dbReference>